<dbReference type="Pfam" id="PF06831">
    <property type="entry name" value="H2TH"/>
    <property type="match status" value="1"/>
</dbReference>
<dbReference type="Pfam" id="PF01149">
    <property type="entry name" value="Fapy_DNA_glyco"/>
    <property type="match status" value="1"/>
</dbReference>
<dbReference type="EMBL" id="JRUN01000010">
    <property type="protein sequence ID" value="KHD86094.1"/>
    <property type="molecule type" value="Genomic_DNA"/>
</dbReference>
<dbReference type="Pfam" id="PF06827">
    <property type="entry name" value="zf-FPG_IleRS"/>
    <property type="match status" value="1"/>
</dbReference>
<dbReference type="EC" id="4.2.99.18" evidence="6"/>
<keyword evidence="21" id="KW-0812">Transmembrane</keyword>
<comment type="similarity">
    <text evidence="3">Belongs to the FPG family.</text>
</comment>
<evidence type="ECO:0000313" key="24">
    <source>
        <dbReference type="EMBL" id="KHD86094.1"/>
    </source>
</evidence>
<dbReference type="InterPro" id="IPR015886">
    <property type="entry name" value="H2TH_FPG"/>
</dbReference>
<name>A0A0A6VHJ0_9BACI</name>
<feature type="domain" description="FPG-type" evidence="22">
    <location>
        <begin position="235"/>
        <end position="269"/>
    </location>
</feature>
<keyword evidence="10 20" id="KW-0863">Zinc-finger</keyword>
<evidence type="ECO:0000256" key="19">
    <source>
        <dbReference type="ARBA" id="ARBA00044632"/>
    </source>
</evidence>
<keyword evidence="16" id="KW-0511">Multifunctional enzyme</keyword>
<reference evidence="24 25" key="1">
    <citation type="submission" date="2014-10" db="EMBL/GenBank/DDBJ databases">
        <title>Draft genome of phytase producing Bacillus ginsengihumi strain M2.11.</title>
        <authorList>
            <person name="Toymentseva A."/>
            <person name="Boulygina E.A."/>
            <person name="Kazakov S.V."/>
            <person name="Kayumov I."/>
            <person name="Suleimanova A.D."/>
            <person name="Mardanova A.M."/>
            <person name="Maria S.N."/>
            <person name="Sergey M.Y."/>
            <person name="Sharipova M.R."/>
        </authorList>
    </citation>
    <scope>NUCLEOTIDE SEQUENCE [LARGE SCALE GENOMIC DNA]</scope>
    <source>
        <strain evidence="24 25">M2.11</strain>
    </source>
</reference>
<dbReference type="NCBIfam" id="NF002211">
    <property type="entry name" value="PRK01103.1"/>
    <property type="match status" value="1"/>
</dbReference>
<dbReference type="SUPFAM" id="SSF81624">
    <property type="entry name" value="N-terminal domain of MutM-like DNA repair proteins"/>
    <property type="match status" value="1"/>
</dbReference>
<evidence type="ECO:0000259" key="23">
    <source>
        <dbReference type="PROSITE" id="PS51068"/>
    </source>
</evidence>
<keyword evidence="21" id="KW-0472">Membrane</keyword>
<evidence type="ECO:0000256" key="14">
    <source>
        <dbReference type="ARBA" id="ARBA00023204"/>
    </source>
</evidence>
<evidence type="ECO:0000256" key="10">
    <source>
        <dbReference type="ARBA" id="ARBA00022771"/>
    </source>
</evidence>
<dbReference type="GO" id="GO:0034039">
    <property type="term" value="F:8-oxo-7,8-dihydroguanine DNA N-glycosylase activity"/>
    <property type="evidence" value="ECO:0007669"/>
    <property type="project" value="TreeGrafter"/>
</dbReference>
<dbReference type="OrthoDB" id="9800855at2"/>
<dbReference type="InterPro" id="IPR010979">
    <property type="entry name" value="Ribosomal_uS13-like_H2TH"/>
</dbReference>
<dbReference type="SUPFAM" id="SSF46946">
    <property type="entry name" value="S13-like H2TH domain"/>
    <property type="match status" value="1"/>
</dbReference>
<organism evidence="24 25">
    <name type="scientific">Heyndrickxia ginsengihumi</name>
    <dbReference type="NCBI Taxonomy" id="363870"/>
    <lineage>
        <taxon>Bacteria</taxon>
        <taxon>Bacillati</taxon>
        <taxon>Bacillota</taxon>
        <taxon>Bacilli</taxon>
        <taxon>Bacillales</taxon>
        <taxon>Bacillaceae</taxon>
        <taxon>Heyndrickxia</taxon>
    </lineage>
</organism>
<evidence type="ECO:0000259" key="22">
    <source>
        <dbReference type="PROSITE" id="PS51066"/>
    </source>
</evidence>
<dbReference type="PROSITE" id="PS51068">
    <property type="entry name" value="FPG_CAT"/>
    <property type="match status" value="1"/>
</dbReference>
<keyword evidence="17" id="KW-0326">Glycosidase</keyword>
<evidence type="ECO:0000256" key="15">
    <source>
        <dbReference type="ARBA" id="ARBA00023239"/>
    </source>
</evidence>
<dbReference type="InterPro" id="IPR035937">
    <property type="entry name" value="FPG_N"/>
</dbReference>
<feature type="domain" description="Formamidopyrimidine-DNA glycosylase catalytic" evidence="23">
    <location>
        <begin position="2"/>
        <end position="106"/>
    </location>
</feature>
<sequence>MPELPEMEHYKNMLIDRIKGAVITDVQINRPKSVNKPPEEFIHYVKQQQIIRIDRRAKYLLFYLDNGFILLLHLMLGGWMYWGTNDDKPKRTIQVQLNFRDNHLYFIGLRLGYLHLLTIEEANQVLSNLGPEPLSSNFTLNDFLEALANKGGKLKSALIDQNFISGIGNRYSDEICYQAKLLPMRSIKAINNKEAEMLYKAIQTQLKTAIESGGYLEHPFYKQDVATGSYEKEFRVHDREGATCERCGAKIVLERIASRNTFYCPGCQT</sequence>
<keyword evidence="15" id="KW-0456">Lyase</keyword>
<dbReference type="PANTHER" id="PTHR22993:SF9">
    <property type="entry name" value="FORMAMIDOPYRIMIDINE-DNA GLYCOSYLASE"/>
    <property type="match status" value="1"/>
</dbReference>
<dbReference type="InterPro" id="IPR012319">
    <property type="entry name" value="FPG_cat"/>
</dbReference>
<evidence type="ECO:0000313" key="25">
    <source>
        <dbReference type="Proteomes" id="UP000030588"/>
    </source>
</evidence>
<evidence type="ECO:0000256" key="9">
    <source>
        <dbReference type="ARBA" id="ARBA00022763"/>
    </source>
</evidence>
<dbReference type="RefSeq" id="WP_035353664.1">
    <property type="nucleotide sequence ID" value="NZ_JRUN01000010.1"/>
</dbReference>
<evidence type="ECO:0000256" key="4">
    <source>
        <dbReference type="ARBA" id="ARBA00011245"/>
    </source>
</evidence>
<dbReference type="FunFam" id="1.10.8.50:FF:000003">
    <property type="entry name" value="Formamidopyrimidine-DNA glycosylase"/>
    <property type="match status" value="1"/>
</dbReference>
<keyword evidence="12" id="KW-0862">Zinc</keyword>
<dbReference type="Gene3D" id="3.20.190.10">
    <property type="entry name" value="MutM-like, N-terminal"/>
    <property type="match status" value="1"/>
</dbReference>
<evidence type="ECO:0000256" key="1">
    <source>
        <dbReference type="ARBA" id="ARBA00001668"/>
    </source>
</evidence>
<evidence type="ECO:0000256" key="3">
    <source>
        <dbReference type="ARBA" id="ARBA00009409"/>
    </source>
</evidence>
<dbReference type="GO" id="GO:0006284">
    <property type="term" value="P:base-excision repair"/>
    <property type="evidence" value="ECO:0007669"/>
    <property type="project" value="InterPro"/>
</dbReference>
<evidence type="ECO:0000256" key="16">
    <source>
        <dbReference type="ARBA" id="ARBA00023268"/>
    </source>
</evidence>
<dbReference type="GO" id="GO:0008270">
    <property type="term" value="F:zinc ion binding"/>
    <property type="evidence" value="ECO:0007669"/>
    <property type="project" value="UniProtKB-KW"/>
</dbReference>
<dbReference type="PROSITE" id="PS51066">
    <property type="entry name" value="ZF_FPG_2"/>
    <property type="match status" value="1"/>
</dbReference>
<evidence type="ECO:0000256" key="18">
    <source>
        <dbReference type="ARBA" id="ARBA00030638"/>
    </source>
</evidence>
<comment type="catalytic activity">
    <reaction evidence="1">
        <text>Hydrolysis of DNA containing ring-opened 7-methylguanine residues, releasing 2,6-diamino-4-hydroxy-5-(N-methyl)formamidopyrimidine.</text>
        <dbReference type="EC" id="3.2.2.23"/>
    </reaction>
</comment>
<dbReference type="AlphaFoldDB" id="A0A0A6VHJ0"/>
<dbReference type="GO" id="GO:0003684">
    <property type="term" value="F:damaged DNA binding"/>
    <property type="evidence" value="ECO:0007669"/>
    <property type="project" value="InterPro"/>
</dbReference>
<dbReference type="STRING" id="363870.NG54_04885"/>
<keyword evidence="11" id="KW-0378">Hydrolase</keyword>
<evidence type="ECO:0000256" key="12">
    <source>
        <dbReference type="ARBA" id="ARBA00022833"/>
    </source>
</evidence>
<dbReference type="PROSITE" id="PS01242">
    <property type="entry name" value="ZF_FPG_1"/>
    <property type="match status" value="1"/>
</dbReference>
<dbReference type="InterPro" id="IPR015887">
    <property type="entry name" value="DNA_glyclase_Znf_dom_DNA_BS"/>
</dbReference>
<comment type="catalytic activity">
    <reaction evidence="19">
        <text>2'-deoxyribonucleotide-(2'-deoxyribose 5'-phosphate)-2'-deoxyribonucleotide-DNA = a 3'-end 2'-deoxyribonucleotide-(2,3-dehydro-2,3-deoxyribose 5'-phosphate)-DNA + a 5'-end 5'-phospho-2'-deoxyribonucleoside-DNA + H(+)</text>
        <dbReference type="Rhea" id="RHEA:66592"/>
        <dbReference type="Rhea" id="RHEA-COMP:13180"/>
        <dbReference type="Rhea" id="RHEA-COMP:16897"/>
        <dbReference type="Rhea" id="RHEA-COMP:17067"/>
        <dbReference type="ChEBI" id="CHEBI:15378"/>
        <dbReference type="ChEBI" id="CHEBI:136412"/>
        <dbReference type="ChEBI" id="CHEBI:157695"/>
        <dbReference type="ChEBI" id="CHEBI:167181"/>
        <dbReference type="EC" id="4.2.99.18"/>
    </reaction>
</comment>
<accession>A0A0A6VHJ0</accession>
<dbReference type="Gene3D" id="1.10.8.50">
    <property type="match status" value="1"/>
</dbReference>
<evidence type="ECO:0000256" key="17">
    <source>
        <dbReference type="ARBA" id="ARBA00023295"/>
    </source>
</evidence>
<evidence type="ECO:0000256" key="5">
    <source>
        <dbReference type="ARBA" id="ARBA00012024"/>
    </source>
</evidence>
<comment type="subunit">
    <text evidence="4">Monomer.</text>
</comment>
<keyword evidence="21" id="KW-1133">Transmembrane helix</keyword>
<dbReference type="SMART" id="SM00898">
    <property type="entry name" value="Fapy_DNA_glyco"/>
    <property type="match status" value="1"/>
</dbReference>
<evidence type="ECO:0000256" key="21">
    <source>
        <dbReference type="SAM" id="Phobius"/>
    </source>
</evidence>
<dbReference type="InterPro" id="IPR010663">
    <property type="entry name" value="Znf_FPG/IleRS"/>
</dbReference>
<evidence type="ECO:0000256" key="20">
    <source>
        <dbReference type="PROSITE-ProRule" id="PRU00391"/>
    </source>
</evidence>
<dbReference type="InterPro" id="IPR000214">
    <property type="entry name" value="Znf_DNA_glyclase/AP_lyase"/>
</dbReference>
<protein>
    <recommendedName>
        <fullName evidence="7">Formamidopyrimidine-DNA glycosylase</fullName>
        <ecNumber evidence="5">3.2.2.23</ecNumber>
        <ecNumber evidence="6">4.2.99.18</ecNumber>
    </recommendedName>
    <alternativeName>
        <fullName evidence="18">DNA-(apurinic or apyrimidinic site) lyase MutM</fullName>
    </alternativeName>
</protein>
<gene>
    <name evidence="24" type="ORF">NG54_04885</name>
</gene>
<feature type="transmembrane region" description="Helical" evidence="21">
    <location>
        <begin position="60"/>
        <end position="82"/>
    </location>
</feature>
<dbReference type="Proteomes" id="UP000030588">
    <property type="component" value="Unassembled WGS sequence"/>
</dbReference>
<keyword evidence="14" id="KW-0234">DNA repair</keyword>
<evidence type="ECO:0000256" key="13">
    <source>
        <dbReference type="ARBA" id="ARBA00023125"/>
    </source>
</evidence>
<proteinExistence type="inferred from homology"/>
<dbReference type="SUPFAM" id="SSF57716">
    <property type="entry name" value="Glucocorticoid receptor-like (DNA-binding domain)"/>
    <property type="match status" value="1"/>
</dbReference>
<keyword evidence="13" id="KW-0238">DNA-binding</keyword>
<keyword evidence="9" id="KW-0227">DNA damage</keyword>
<dbReference type="PANTHER" id="PTHR22993">
    <property type="entry name" value="FORMAMIDOPYRIMIDINE-DNA GLYCOSYLASE"/>
    <property type="match status" value="1"/>
</dbReference>
<dbReference type="InterPro" id="IPR020629">
    <property type="entry name" value="FPG_Glyclase"/>
</dbReference>
<evidence type="ECO:0000256" key="6">
    <source>
        <dbReference type="ARBA" id="ARBA00012720"/>
    </source>
</evidence>
<evidence type="ECO:0000256" key="2">
    <source>
        <dbReference type="ARBA" id="ARBA00001947"/>
    </source>
</evidence>
<dbReference type="GO" id="GO:0140078">
    <property type="term" value="F:class I DNA-(apurinic or apyrimidinic site) endonuclease activity"/>
    <property type="evidence" value="ECO:0007669"/>
    <property type="project" value="UniProtKB-EC"/>
</dbReference>
<comment type="cofactor">
    <cofactor evidence="2">
        <name>Zn(2+)</name>
        <dbReference type="ChEBI" id="CHEBI:29105"/>
    </cofactor>
</comment>
<comment type="caution">
    <text evidence="24">The sequence shown here is derived from an EMBL/GenBank/DDBJ whole genome shotgun (WGS) entry which is preliminary data.</text>
</comment>
<evidence type="ECO:0000256" key="11">
    <source>
        <dbReference type="ARBA" id="ARBA00022801"/>
    </source>
</evidence>
<dbReference type="SMART" id="SM01232">
    <property type="entry name" value="H2TH"/>
    <property type="match status" value="1"/>
</dbReference>
<keyword evidence="8" id="KW-0479">Metal-binding</keyword>
<dbReference type="NCBIfam" id="TIGR00577">
    <property type="entry name" value="fpg"/>
    <property type="match status" value="1"/>
</dbReference>
<dbReference type="EC" id="3.2.2.23" evidence="5"/>
<evidence type="ECO:0000256" key="7">
    <source>
        <dbReference type="ARBA" id="ARBA00016240"/>
    </source>
</evidence>
<dbReference type="GO" id="GO:0003690">
    <property type="term" value="F:double-stranded DNA binding"/>
    <property type="evidence" value="ECO:0007669"/>
    <property type="project" value="UniProtKB-ARBA"/>
</dbReference>
<evidence type="ECO:0000256" key="8">
    <source>
        <dbReference type="ARBA" id="ARBA00022723"/>
    </source>
</evidence>